<organism evidence="4 5">
    <name type="scientific">Sparassis crispa</name>
    <dbReference type="NCBI Taxonomy" id="139825"/>
    <lineage>
        <taxon>Eukaryota</taxon>
        <taxon>Fungi</taxon>
        <taxon>Dikarya</taxon>
        <taxon>Basidiomycota</taxon>
        <taxon>Agaricomycotina</taxon>
        <taxon>Agaricomycetes</taxon>
        <taxon>Polyporales</taxon>
        <taxon>Sparassidaceae</taxon>
        <taxon>Sparassis</taxon>
    </lineage>
</organism>
<evidence type="ECO:0000256" key="1">
    <source>
        <dbReference type="SAM" id="Coils"/>
    </source>
</evidence>
<dbReference type="EMBL" id="BFAD01000010">
    <property type="protein sequence ID" value="GBE87188.1"/>
    <property type="molecule type" value="Genomic_DNA"/>
</dbReference>
<evidence type="ECO:0000313" key="4">
    <source>
        <dbReference type="EMBL" id="GBE87188.1"/>
    </source>
</evidence>
<dbReference type="GeneID" id="38784105"/>
<dbReference type="InParanoid" id="A0A401GY89"/>
<dbReference type="Proteomes" id="UP000287166">
    <property type="component" value="Unassembled WGS sequence"/>
</dbReference>
<keyword evidence="5" id="KW-1185">Reference proteome</keyword>
<dbReference type="PROSITE" id="PS51184">
    <property type="entry name" value="JMJC"/>
    <property type="match status" value="1"/>
</dbReference>
<evidence type="ECO:0000313" key="5">
    <source>
        <dbReference type="Proteomes" id="UP000287166"/>
    </source>
</evidence>
<dbReference type="STRING" id="139825.A0A401GY89"/>
<feature type="domain" description="JmjC" evidence="3">
    <location>
        <begin position="107"/>
        <end position="421"/>
    </location>
</feature>
<proteinExistence type="predicted"/>
<sequence>MPVLQLDRIEPSITAQDFFTNYIAKRRPAIICGLPDDPTFQAHKWTDLDYLARKAGDSALLVEPMHPATRQFGTDVQRVSMPFREFLASLSEDSEKPHHYLTTQYADDDEDLETLFSPPTDALMNDFPRVPRLMGNLCLQQVNLWLGKSADGSSSGLHHDFHDNLYCLLQGRKRFALLQPAEVEHLYPHGQLDTLHANGLISYADAPVRADGLSARAACKARVQALERKINVLPRKDNGHANTRERQALLDALDDARDELAQLALDSGELEGEIDDFDALVGGLQDECDESASGASTDHDEDEVEQEEALGGPLAEGDSEPASFSRIPTAYLHKHLGLPTTAMFPTSASLDFSDLAKTNSPYIVELSAGEMLYLPASWWHEVTSSSVLTRSDGSAVHMAFNYWFYPPDALESFEQPYADALVWDYLREKASRDETGLAWRARKGKRKQEVVEDKALKKLRW</sequence>
<comment type="caution">
    <text evidence="4">The sequence shown here is derived from an EMBL/GenBank/DDBJ whole genome shotgun (WGS) entry which is preliminary data.</text>
</comment>
<dbReference type="AlphaFoldDB" id="A0A401GY89"/>
<name>A0A401GY89_9APHY</name>
<dbReference type="RefSeq" id="XP_027618101.1">
    <property type="nucleotide sequence ID" value="XM_027762300.1"/>
</dbReference>
<dbReference type="Gene3D" id="2.60.120.650">
    <property type="entry name" value="Cupin"/>
    <property type="match status" value="1"/>
</dbReference>
<dbReference type="InterPro" id="IPR041667">
    <property type="entry name" value="Cupin_8"/>
</dbReference>
<feature type="coiled-coil region" evidence="1">
    <location>
        <begin position="246"/>
        <end position="273"/>
    </location>
</feature>
<feature type="compositionally biased region" description="Acidic residues" evidence="2">
    <location>
        <begin position="299"/>
        <end position="308"/>
    </location>
</feature>
<dbReference type="OrthoDB" id="415358at2759"/>
<dbReference type="Pfam" id="PF13621">
    <property type="entry name" value="Cupin_8"/>
    <property type="match status" value="1"/>
</dbReference>
<dbReference type="PANTHER" id="PTHR12461">
    <property type="entry name" value="HYPOXIA-INDUCIBLE FACTOR 1 ALPHA INHIBITOR-RELATED"/>
    <property type="match status" value="1"/>
</dbReference>
<dbReference type="PANTHER" id="PTHR12461:SF100">
    <property type="entry name" value="JMJC DOMAIN-CONTAINING PROTEIN 4"/>
    <property type="match status" value="1"/>
</dbReference>
<dbReference type="SMART" id="SM00558">
    <property type="entry name" value="JmjC"/>
    <property type="match status" value="1"/>
</dbReference>
<accession>A0A401GY89</accession>
<feature type="region of interest" description="Disordered" evidence="2">
    <location>
        <begin position="288"/>
        <end position="320"/>
    </location>
</feature>
<protein>
    <submittedName>
        <fullName evidence="4">JmjC domain-containing protein</fullName>
    </submittedName>
</protein>
<gene>
    <name evidence="4" type="ORF">SCP_1004350</name>
</gene>
<evidence type="ECO:0000256" key="2">
    <source>
        <dbReference type="SAM" id="MobiDB-lite"/>
    </source>
</evidence>
<reference evidence="4 5" key="1">
    <citation type="journal article" date="2018" name="Sci. Rep.">
        <title>Genome sequence of the cauliflower mushroom Sparassis crispa (Hanabiratake) and its association with beneficial usage.</title>
        <authorList>
            <person name="Kiyama R."/>
            <person name="Furutani Y."/>
            <person name="Kawaguchi K."/>
            <person name="Nakanishi T."/>
        </authorList>
    </citation>
    <scope>NUCLEOTIDE SEQUENCE [LARGE SCALE GENOMIC DNA]</scope>
</reference>
<keyword evidence="1" id="KW-0175">Coiled coil</keyword>
<evidence type="ECO:0000259" key="3">
    <source>
        <dbReference type="PROSITE" id="PS51184"/>
    </source>
</evidence>
<dbReference type="SUPFAM" id="SSF51197">
    <property type="entry name" value="Clavaminate synthase-like"/>
    <property type="match status" value="1"/>
</dbReference>
<dbReference type="InterPro" id="IPR003347">
    <property type="entry name" value="JmjC_dom"/>
</dbReference>